<name>A0A0K0CUT3_ANGCA</name>
<evidence type="ECO:0000313" key="2">
    <source>
        <dbReference type="WBParaSite" id="ACAC_0000101501-mRNA-1"/>
    </source>
</evidence>
<dbReference type="Proteomes" id="UP000035642">
    <property type="component" value="Unassembled WGS sequence"/>
</dbReference>
<keyword evidence="1" id="KW-1185">Reference proteome</keyword>
<dbReference type="WBParaSite" id="ACAC_0000101501-mRNA-1">
    <property type="protein sequence ID" value="ACAC_0000101501-mRNA-1"/>
    <property type="gene ID" value="ACAC_0000101501"/>
</dbReference>
<reference evidence="1" key="1">
    <citation type="submission" date="2012-09" db="EMBL/GenBank/DDBJ databases">
        <authorList>
            <person name="Martin A.A."/>
        </authorList>
    </citation>
    <scope>NUCLEOTIDE SEQUENCE</scope>
</reference>
<protein>
    <submittedName>
        <fullName evidence="2">Uncharacterized protein</fullName>
    </submittedName>
</protein>
<dbReference type="AlphaFoldDB" id="A0A0K0CUT3"/>
<accession>A0A0K0CUT3</accession>
<proteinExistence type="predicted"/>
<evidence type="ECO:0000313" key="1">
    <source>
        <dbReference type="Proteomes" id="UP000035642"/>
    </source>
</evidence>
<sequence>MGRTTASYSTATSMCLPSNCSSTYDFFKLFLCIQMEKLR</sequence>
<organism evidence="1 2">
    <name type="scientific">Angiostrongylus cantonensis</name>
    <name type="common">Rat lungworm</name>
    <dbReference type="NCBI Taxonomy" id="6313"/>
    <lineage>
        <taxon>Eukaryota</taxon>
        <taxon>Metazoa</taxon>
        <taxon>Ecdysozoa</taxon>
        <taxon>Nematoda</taxon>
        <taxon>Chromadorea</taxon>
        <taxon>Rhabditida</taxon>
        <taxon>Rhabditina</taxon>
        <taxon>Rhabditomorpha</taxon>
        <taxon>Strongyloidea</taxon>
        <taxon>Metastrongylidae</taxon>
        <taxon>Angiostrongylus</taxon>
    </lineage>
</organism>
<reference evidence="2" key="2">
    <citation type="submission" date="2017-02" db="UniProtKB">
        <authorList>
            <consortium name="WormBaseParasite"/>
        </authorList>
    </citation>
    <scope>IDENTIFICATION</scope>
</reference>